<dbReference type="GO" id="GO:0008233">
    <property type="term" value="F:peptidase activity"/>
    <property type="evidence" value="ECO:0007669"/>
    <property type="project" value="UniProtKB-KW"/>
</dbReference>
<name>A0A1J5SW86_9ZZZZ</name>
<dbReference type="PANTHER" id="PTHR30217:SF6">
    <property type="entry name" value="TRNA HYDROXYLATION PROTEIN P"/>
    <property type="match status" value="1"/>
</dbReference>
<dbReference type="Pfam" id="PF01136">
    <property type="entry name" value="Peptidase_U32"/>
    <property type="match status" value="1"/>
</dbReference>
<comment type="caution">
    <text evidence="4">The sequence shown here is derived from an EMBL/GenBank/DDBJ whole genome shotgun (WGS) entry which is preliminary data.</text>
</comment>
<reference evidence="4" key="1">
    <citation type="submission" date="2016-10" db="EMBL/GenBank/DDBJ databases">
        <title>Sequence of Gallionella enrichment culture.</title>
        <authorList>
            <person name="Poehlein A."/>
            <person name="Muehling M."/>
            <person name="Daniel R."/>
        </authorList>
    </citation>
    <scope>NUCLEOTIDE SEQUENCE</scope>
</reference>
<organism evidence="4">
    <name type="scientific">mine drainage metagenome</name>
    <dbReference type="NCBI Taxonomy" id="410659"/>
    <lineage>
        <taxon>unclassified sequences</taxon>
        <taxon>metagenomes</taxon>
        <taxon>ecological metagenomes</taxon>
    </lineage>
</organism>
<evidence type="ECO:0000256" key="2">
    <source>
        <dbReference type="ARBA" id="ARBA00022801"/>
    </source>
</evidence>
<dbReference type="InterPro" id="IPR001539">
    <property type="entry name" value="Peptidase_U32"/>
</dbReference>
<evidence type="ECO:0000256" key="3">
    <source>
        <dbReference type="ARBA" id="ARBA00038374"/>
    </source>
</evidence>
<protein>
    <submittedName>
        <fullName evidence="4">Putative protease YdcP</fullName>
        <ecNumber evidence="4">3.4.-.-</ecNumber>
    </submittedName>
</protein>
<dbReference type="PROSITE" id="PS01276">
    <property type="entry name" value="PEPTIDASE_U32"/>
    <property type="match status" value="1"/>
</dbReference>
<dbReference type="EC" id="3.4.-.-" evidence="4"/>
<gene>
    <name evidence="4" type="primary">ydcP_5</name>
    <name evidence="4" type="ORF">GALL_58770</name>
</gene>
<dbReference type="InterPro" id="IPR051454">
    <property type="entry name" value="RNA/ubiquinone_mod_enzymes"/>
</dbReference>
<comment type="similarity">
    <text evidence="3">Belongs to the peptidase U32 family.</text>
</comment>
<evidence type="ECO:0000256" key="1">
    <source>
        <dbReference type="ARBA" id="ARBA00022670"/>
    </source>
</evidence>
<dbReference type="AlphaFoldDB" id="A0A1J5SW86"/>
<sequence>MQKVELMSPAGSFEALHAAIQGGADSVYFGVEQLNMRARATMNFEIDDLKEIATICNQHHVKSYLTLNTIVYDHDLALVKNIINAAKLAGITAVIASDQAVIHYASTQKMEVHISTQLNITNIETIQFYSHFADVMVLSRELSLGQIKNICDAIKKENIKGPSGNLIQIEVFAHGALCMAVSGKCYLSLHTQNASANRGACLQNCRRKYKVIDLEEGHELEIDNEYIMSPKDLCTIDFLNELIDTGISVLKIEGRGKAADYVKTVTQCYREAIDSYYEGTYTKEKTVAWLDRLKQVYNRDFWGGYFLGKELGEWTDTSGSKALTRKIYLGKGNHYYPKTGIAEFLIEAYSLNIGDKVAIISPTSGVTETTITSLHVNDEGAKQTANKGDLCAFPLDIAVRPSDKLYKIVEAAVEEKI</sequence>
<proteinExistence type="inferred from homology"/>
<dbReference type="PANTHER" id="PTHR30217">
    <property type="entry name" value="PEPTIDASE U32 FAMILY"/>
    <property type="match status" value="1"/>
</dbReference>
<evidence type="ECO:0000313" key="4">
    <source>
        <dbReference type="EMBL" id="OIR12810.1"/>
    </source>
</evidence>
<accession>A0A1J5SW86</accession>
<keyword evidence="1 4" id="KW-0645">Protease</keyword>
<dbReference type="GO" id="GO:0006508">
    <property type="term" value="P:proteolysis"/>
    <property type="evidence" value="ECO:0007669"/>
    <property type="project" value="UniProtKB-KW"/>
</dbReference>
<keyword evidence="2 4" id="KW-0378">Hydrolase</keyword>
<dbReference type="EMBL" id="MLJW01000016">
    <property type="protein sequence ID" value="OIR12810.1"/>
    <property type="molecule type" value="Genomic_DNA"/>
</dbReference>